<dbReference type="RefSeq" id="WP_115857847.1">
    <property type="nucleotide sequence ID" value="NZ_QTSU01000001.1"/>
</dbReference>
<accession>A0A371K3A1</accession>
<feature type="region of interest" description="Disordered" evidence="2">
    <location>
        <begin position="1"/>
        <end position="92"/>
    </location>
</feature>
<dbReference type="OrthoDB" id="5294470at2"/>
<feature type="compositionally biased region" description="Basic and acidic residues" evidence="2">
    <location>
        <begin position="18"/>
        <end position="37"/>
    </location>
</feature>
<name>A0A371K3A1_9GAMM</name>
<sequence length="231" mass="24865">MSDSLRDQLLGLGFKPAPKPERPERNEARGGGRRDGKPGPGGKPAHGARPAQGKPAGGKPGAPRQDERRGARPGQGRPGGKPGAGQPRTREDIDLAKAYAIRAQREKDERIAAEQAKQEEARQRREARAKLAELVKGQGLNQADAEIARHFPYGGKIKRVYVTPDQLKALNAGELGVLQMDGRYVLVTAALLAEAEALFAPAVALKVDPNAPVEDDPYADPQYQVPDDLVW</sequence>
<dbReference type="EMBL" id="QTSU01000001">
    <property type="protein sequence ID" value="RDZ28406.1"/>
    <property type="molecule type" value="Genomic_DNA"/>
</dbReference>
<evidence type="ECO:0000313" key="4">
    <source>
        <dbReference type="Proteomes" id="UP000264492"/>
    </source>
</evidence>
<keyword evidence="4" id="KW-1185">Reference proteome</keyword>
<proteinExistence type="predicted"/>
<dbReference type="AlphaFoldDB" id="A0A371K3A1"/>
<reference evidence="3 4" key="1">
    <citation type="submission" date="2018-08" db="EMBL/GenBank/DDBJ databases">
        <title>Lysobacter sp. zong2l5, whole genome shotgun sequence.</title>
        <authorList>
            <person name="Zhang X."/>
            <person name="Feng G."/>
            <person name="Zhu H."/>
        </authorList>
    </citation>
    <scope>NUCLEOTIDE SEQUENCE [LARGE SCALE GENOMIC DNA]</scope>
    <source>
        <strain evidence="4">zong2l5</strain>
    </source>
</reference>
<gene>
    <name evidence="3" type="ORF">DX914_04515</name>
</gene>
<keyword evidence="1" id="KW-0175">Coiled coil</keyword>
<comment type="caution">
    <text evidence="3">The sequence shown here is derived from an EMBL/GenBank/DDBJ whole genome shotgun (WGS) entry which is preliminary data.</text>
</comment>
<organism evidence="3 4">
    <name type="scientific">Lysobacter silvisoli</name>
    <dbReference type="NCBI Taxonomy" id="2293254"/>
    <lineage>
        <taxon>Bacteria</taxon>
        <taxon>Pseudomonadati</taxon>
        <taxon>Pseudomonadota</taxon>
        <taxon>Gammaproteobacteria</taxon>
        <taxon>Lysobacterales</taxon>
        <taxon>Lysobacteraceae</taxon>
        <taxon>Lysobacter</taxon>
    </lineage>
</organism>
<dbReference type="InterPro" id="IPR018636">
    <property type="entry name" value="DUF2058"/>
</dbReference>
<feature type="compositionally biased region" description="Low complexity" evidence="2">
    <location>
        <begin position="45"/>
        <end position="54"/>
    </location>
</feature>
<protein>
    <submittedName>
        <fullName evidence="3">DUF2058 family protein</fullName>
    </submittedName>
</protein>
<dbReference type="Pfam" id="PF09831">
    <property type="entry name" value="DUF2058"/>
    <property type="match status" value="1"/>
</dbReference>
<dbReference type="Proteomes" id="UP000264492">
    <property type="component" value="Unassembled WGS sequence"/>
</dbReference>
<evidence type="ECO:0000256" key="2">
    <source>
        <dbReference type="SAM" id="MobiDB-lite"/>
    </source>
</evidence>
<feature type="coiled-coil region" evidence="1">
    <location>
        <begin position="103"/>
        <end position="133"/>
    </location>
</feature>
<evidence type="ECO:0000256" key="1">
    <source>
        <dbReference type="SAM" id="Coils"/>
    </source>
</evidence>
<evidence type="ECO:0000313" key="3">
    <source>
        <dbReference type="EMBL" id="RDZ28406.1"/>
    </source>
</evidence>